<keyword evidence="2" id="KW-1185">Reference proteome</keyword>
<proteinExistence type="predicted"/>
<name>A0ABP7UTU6_9BACT</name>
<comment type="caution">
    <text evidence="1">The sequence shown here is derived from an EMBL/GenBank/DDBJ whole genome shotgun (WGS) entry which is preliminary data.</text>
</comment>
<organism evidence="1 2">
    <name type="scientific">Hymenobacter glaciei</name>
    <dbReference type="NCBI Taxonomy" id="877209"/>
    <lineage>
        <taxon>Bacteria</taxon>
        <taxon>Pseudomonadati</taxon>
        <taxon>Bacteroidota</taxon>
        <taxon>Cytophagia</taxon>
        <taxon>Cytophagales</taxon>
        <taxon>Hymenobacteraceae</taxon>
        <taxon>Hymenobacter</taxon>
    </lineage>
</organism>
<dbReference type="EMBL" id="BAABDK010000033">
    <property type="protein sequence ID" value="GAA4052735.1"/>
    <property type="molecule type" value="Genomic_DNA"/>
</dbReference>
<sequence length="203" mass="22552">MNKRLDTTVVETGIFTYLQQGFPVCIPDKLISLLKHGIQAESNGNQAQATSYYRAAIGFYQDDWQKRKLGFDNGGISDLNEYYAANVNISILVSHAFEKLGRLPEAISTLAPFLANVEAENSKIQLRYIQLCIQHHGKVATKQALDASGKTVHRLPKAQPENDRWRVNVFGAGLGVADFSTDALSPQQAQALIRQQPYYALVK</sequence>
<evidence type="ECO:0000313" key="1">
    <source>
        <dbReference type="EMBL" id="GAA4052735.1"/>
    </source>
</evidence>
<gene>
    <name evidence="1" type="ORF">GCM10022409_44530</name>
</gene>
<reference evidence="2" key="1">
    <citation type="journal article" date="2019" name="Int. J. Syst. Evol. Microbiol.">
        <title>The Global Catalogue of Microorganisms (GCM) 10K type strain sequencing project: providing services to taxonomists for standard genome sequencing and annotation.</title>
        <authorList>
            <consortium name="The Broad Institute Genomics Platform"/>
            <consortium name="The Broad Institute Genome Sequencing Center for Infectious Disease"/>
            <person name="Wu L."/>
            <person name="Ma J."/>
        </authorList>
    </citation>
    <scope>NUCLEOTIDE SEQUENCE [LARGE SCALE GENOMIC DNA]</scope>
    <source>
        <strain evidence="2">JCM 17225</strain>
    </source>
</reference>
<protein>
    <submittedName>
        <fullName evidence="1">Uncharacterized protein</fullName>
    </submittedName>
</protein>
<evidence type="ECO:0000313" key="2">
    <source>
        <dbReference type="Proteomes" id="UP001501469"/>
    </source>
</evidence>
<dbReference type="Proteomes" id="UP001501469">
    <property type="component" value="Unassembled WGS sequence"/>
</dbReference>
<accession>A0ABP7UTU6</accession>